<protein>
    <recommendedName>
        <fullName evidence="7">Allergen Asp f 15</fullName>
    </recommendedName>
</protein>
<comment type="similarity">
    <text evidence="2">Belongs to the cerato-platanin family.</text>
</comment>
<evidence type="ECO:0000256" key="4">
    <source>
        <dbReference type="SAM" id="SignalP"/>
    </source>
</evidence>
<dbReference type="Proteomes" id="UP001147747">
    <property type="component" value="Unassembled WGS sequence"/>
</dbReference>
<comment type="caution">
    <text evidence="5">The sequence shown here is derived from an EMBL/GenBank/DDBJ whole genome shotgun (WGS) entry which is preliminary data.</text>
</comment>
<name>A0A9W9W7F1_9EURO</name>
<reference evidence="5" key="1">
    <citation type="submission" date="2022-12" db="EMBL/GenBank/DDBJ databases">
        <authorList>
            <person name="Petersen C."/>
        </authorList>
    </citation>
    <scope>NUCLEOTIDE SEQUENCE</scope>
    <source>
        <strain evidence="5">IBT 29677</strain>
    </source>
</reference>
<dbReference type="AlphaFoldDB" id="A0A9W9W7F1"/>
<sequence>MKYFTAITVALMASLQLTGAAPAPQPEAEAEVDLFTRATSVSVSYDPKFDVAGSSLNTVSCSDGVNGLVSRYPTFGKLPTFPLIGGAPTIAGWNSPNCGNCYSLHYKGGKVDKTIKVIAIDAAPGGFNIGKQAMNLLTNNQAEALGRVTATYTLLADSECGL</sequence>
<dbReference type="GO" id="GO:0005576">
    <property type="term" value="C:extracellular region"/>
    <property type="evidence" value="ECO:0007669"/>
    <property type="project" value="UniProtKB-SubCell"/>
</dbReference>
<dbReference type="EMBL" id="JAPZBU010000004">
    <property type="protein sequence ID" value="KAJ5407703.1"/>
    <property type="molecule type" value="Genomic_DNA"/>
</dbReference>
<gene>
    <name evidence="5" type="ORF">N7509_001586</name>
</gene>
<dbReference type="GeneID" id="81365203"/>
<feature type="chain" id="PRO_5040843874" description="Allergen Asp f 15" evidence="4">
    <location>
        <begin position="21"/>
        <end position="162"/>
    </location>
</feature>
<evidence type="ECO:0000256" key="2">
    <source>
        <dbReference type="ARBA" id="ARBA00010421"/>
    </source>
</evidence>
<evidence type="ECO:0000256" key="3">
    <source>
        <dbReference type="ARBA" id="ARBA00022525"/>
    </source>
</evidence>
<evidence type="ECO:0000256" key="1">
    <source>
        <dbReference type="ARBA" id="ARBA00004613"/>
    </source>
</evidence>
<proteinExistence type="inferred from homology"/>
<dbReference type="CDD" id="cd22778">
    <property type="entry name" value="DPBB_CEPL-like"/>
    <property type="match status" value="1"/>
</dbReference>
<evidence type="ECO:0000313" key="6">
    <source>
        <dbReference type="Proteomes" id="UP001147747"/>
    </source>
</evidence>
<keyword evidence="3" id="KW-0964">Secreted</keyword>
<keyword evidence="4" id="KW-0732">Signal</keyword>
<organism evidence="5 6">
    <name type="scientific">Penicillium cosmopolitanum</name>
    <dbReference type="NCBI Taxonomy" id="1131564"/>
    <lineage>
        <taxon>Eukaryota</taxon>
        <taxon>Fungi</taxon>
        <taxon>Dikarya</taxon>
        <taxon>Ascomycota</taxon>
        <taxon>Pezizomycotina</taxon>
        <taxon>Eurotiomycetes</taxon>
        <taxon>Eurotiomycetidae</taxon>
        <taxon>Eurotiales</taxon>
        <taxon>Aspergillaceae</taxon>
        <taxon>Penicillium</taxon>
    </lineage>
</organism>
<dbReference type="InterPro" id="IPR010829">
    <property type="entry name" value="Cerato-platanin"/>
</dbReference>
<dbReference type="InterPro" id="IPR036908">
    <property type="entry name" value="RlpA-like_sf"/>
</dbReference>
<keyword evidence="6" id="KW-1185">Reference proteome</keyword>
<evidence type="ECO:0008006" key="7">
    <source>
        <dbReference type="Google" id="ProtNLM"/>
    </source>
</evidence>
<feature type="signal peptide" evidence="4">
    <location>
        <begin position="1"/>
        <end position="20"/>
    </location>
</feature>
<dbReference type="Gene3D" id="2.40.40.10">
    <property type="entry name" value="RlpA-like domain"/>
    <property type="match status" value="1"/>
</dbReference>
<evidence type="ECO:0000313" key="5">
    <source>
        <dbReference type="EMBL" id="KAJ5407703.1"/>
    </source>
</evidence>
<dbReference type="OrthoDB" id="4898945at2759"/>
<dbReference type="Pfam" id="PF07249">
    <property type="entry name" value="Cerato-platanin"/>
    <property type="match status" value="1"/>
</dbReference>
<comment type="subcellular location">
    <subcellularLocation>
        <location evidence="1">Secreted</location>
    </subcellularLocation>
</comment>
<accession>A0A9W9W7F1</accession>
<dbReference type="RefSeq" id="XP_056492018.1">
    <property type="nucleotide sequence ID" value="XM_056626223.1"/>
</dbReference>
<dbReference type="SUPFAM" id="SSF50685">
    <property type="entry name" value="Barwin-like endoglucanases"/>
    <property type="match status" value="1"/>
</dbReference>
<reference evidence="5" key="2">
    <citation type="journal article" date="2023" name="IMA Fungus">
        <title>Comparative genomic study of the Penicillium genus elucidates a diverse pangenome and 15 lateral gene transfer events.</title>
        <authorList>
            <person name="Petersen C."/>
            <person name="Sorensen T."/>
            <person name="Nielsen M.R."/>
            <person name="Sondergaard T.E."/>
            <person name="Sorensen J.L."/>
            <person name="Fitzpatrick D.A."/>
            <person name="Frisvad J.C."/>
            <person name="Nielsen K.L."/>
        </authorList>
    </citation>
    <scope>NUCLEOTIDE SEQUENCE</scope>
    <source>
        <strain evidence="5">IBT 29677</strain>
    </source>
</reference>